<feature type="non-terminal residue" evidence="6">
    <location>
        <position position="63"/>
    </location>
</feature>
<dbReference type="AlphaFoldDB" id="A0A8S3BNE0"/>
<keyword evidence="5" id="KW-0560">Oxidoreductase</keyword>
<dbReference type="EMBL" id="CAJOBI010147663">
    <property type="protein sequence ID" value="CAF4797082.1"/>
    <property type="molecule type" value="Genomic_DNA"/>
</dbReference>
<evidence type="ECO:0000313" key="7">
    <source>
        <dbReference type="Proteomes" id="UP000676336"/>
    </source>
</evidence>
<organism evidence="6 7">
    <name type="scientific">Rotaria magnacalcarata</name>
    <dbReference type="NCBI Taxonomy" id="392030"/>
    <lineage>
        <taxon>Eukaryota</taxon>
        <taxon>Metazoa</taxon>
        <taxon>Spiralia</taxon>
        <taxon>Gnathifera</taxon>
        <taxon>Rotifera</taxon>
        <taxon>Eurotatoria</taxon>
        <taxon>Bdelloidea</taxon>
        <taxon>Philodinida</taxon>
        <taxon>Philodinidae</taxon>
        <taxon>Rotaria</taxon>
    </lineage>
</organism>
<name>A0A8S3BNE0_9BILA</name>
<evidence type="ECO:0000256" key="1">
    <source>
        <dbReference type="ARBA" id="ARBA00001974"/>
    </source>
</evidence>
<keyword evidence="4" id="KW-0274">FAD</keyword>
<dbReference type="Proteomes" id="UP000676336">
    <property type="component" value="Unassembled WGS sequence"/>
</dbReference>
<dbReference type="GO" id="GO:0019478">
    <property type="term" value="P:D-amino acid catabolic process"/>
    <property type="evidence" value="ECO:0007669"/>
    <property type="project" value="TreeGrafter"/>
</dbReference>
<dbReference type="PANTHER" id="PTHR11530">
    <property type="entry name" value="D-AMINO ACID OXIDASE"/>
    <property type="match status" value="1"/>
</dbReference>
<sequence length="63" mass="7030">KQLANDQTVRPARGQIIRIHAPLIKSVYNFDTNEGEGYIIPQANSVVLGGTFQMNDWNTEAVE</sequence>
<comment type="caution">
    <text evidence="6">The sequence shown here is derived from an EMBL/GenBank/DDBJ whole genome shotgun (WGS) entry which is preliminary data.</text>
</comment>
<dbReference type="InterPro" id="IPR023209">
    <property type="entry name" value="DAO"/>
</dbReference>
<dbReference type="PANTHER" id="PTHR11530:SF11">
    <property type="entry name" value="D-ASPARTATE OXIDASE"/>
    <property type="match status" value="1"/>
</dbReference>
<accession>A0A8S3BNE0</accession>
<reference evidence="6" key="1">
    <citation type="submission" date="2021-02" db="EMBL/GenBank/DDBJ databases">
        <authorList>
            <person name="Nowell W R."/>
        </authorList>
    </citation>
    <scope>NUCLEOTIDE SEQUENCE</scope>
</reference>
<proteinExistence type="predicted"/>
<feature type="non-terminal residue" evidence="6">
    <location>
        <position position="1"/>
    </location>
</feature>
<dbReference type="SUPFAM" id="SSF54373">
    <property type="entry name" value="FAD-linked reductases, C-terminal domain"/>
    <property type="match status" value="1"/>
</dbReference>
<keyword evidence="3" id="KW-0285">Flavoprotein</keyword>
<evidence type="ECO:0000256" key="3">
    <source>
        <dbReference type="ARBA" id="ARBA00022630"/>
    </source>
</evidence>
<comment type="cofactor">
    <cofactor evidence="1">
        <name>FAD</name>
        <dbReference type="ChEBI" id="CHEBI:57692"/>
    </cofactor>
</comment>
<evidence type="ECO:0000256" key="4">
    <source>
        <dbReference type="ARBA" id="ARBA00022827"/>
    </source>
</evidence>
<evidence type="ECO:0000313" key="6">
    <source>
        <dbReference type="EMBL" id="CAF4797082.1"/>
    </source>
</evidence>
<dbReference type="GO" id="GO:0071949">
    <property type="term" value="F:FAD binding"/>
    <property type="evidence" value="ECO:0007669"/>
    <property type="project" value="InterPro"/>
</dbReference>
<dbReference type="Gene3D" id="3.30.9.10">
    <property type="entry name" value="D-Amino Acid Oxidase, subunit A, domain 2"/>
    <property type="match status" value="1"/>
</dbReference>
<gene>
    <name evidence="6" type="ORF">SMN809_LOCUS47012</name>
</gene>
<evidence type="ECO:0000256" key="5">
    <source>
        <dbReference type="ARBA" id="ARBA00023002"/>
    </source>
</evidence>
<protein>
    <submittedName>
        <fullName evidence="6">Uncharacterized protein</fullName>
    </submittedName>
</protein>
<comment type="subcellular location">
    <subcellularLocation>
        <location evidence="2">Peroxisome matrix</location>
    </subcellularLocation>
</comment>
<evidence type="ECO:0000256" key="2">
    <source>
        <dbReference type="ARBA" id="ARBA00004253"/>
    </source>
</evidence>
<dbReference type="GO" id="GO:0005782">
    <property type="term" value="C:peroxisomal matrix"/>
    <property type="evidence" value="ECO:0007669"/>
    <property type="project" value="UniProtKB-SubCell"/>
</dbReference>
<dbReference type="GO" id="GO:0003884">
    <property type="term" value="F:D-amino-acid oxidase activity"/>
    <property type="evidence" value="ECO:0007669"/>
    <property type="project" value="InterPro"/>
</dbReference>